<proteinExistence type="predicted"/>
<accession>A0A9Q0NQI2</accession>
<dbReference type="AlphaFoldDB" id="A0A9Q0NQI2"/>
<comment type="caution">
    <text evidence="1">The sequence shown here is derived from an EMBL/GenBank/DDBJ whole genome shotgun (WGS) entry which is preliminary data.</text>
</comment>
<sequence length="105" mass="11732">MKGGEGRSVRETEVSVGADITSFLQLLQKKSGLAKMGLSVLAGWLAGFYKQNVSCMVCLCHHESSKLKSLKFEELRVELDSISEVPIRQTMDGFNWFDRSNNIMS</sequence>
<gene>
    <name evidence="1" type="ORF">OIU85_012964</name>
</gene>
<reference evidence="1 2" key="1">
    <citation type="journal article" date="2023" name="Int. J. Mol. Sci.">
        <title>De Novo Assembly and Annotation of 11 Diverse Shrub Willow (Salix) Genomes Reveals Novel Gene Organization in Sex-Linked Regions.</title>
        <authorList>
            <person name="Hyden B."/>
            <person name="Feng K."/>
            <person name="Yates T.B."/>
            <person name="Jawdy S."/>
            <person name="Cereghino C."/>
            <person name="Smart L.B."/>
            <person name="Muchero W."/>
        </authorList>
    </citation>
    <scope>NUCLEOTIDE SEQUENCE [LARGE SCALE GENOMIC DNA]</scope>
    <source>
        <tissue evidence="1">Shoot tip</tissue>
    </source>
</reference>
<dbReference type="Proteomes" id="UP001151529">
    <property type="component" value="Chromosome 18"/>
</dbReference>
<organism evidence="1 2">
    <name type="scientific">Salix viminalis</name>
    <name type="common">Common osier</name>
    <name type="synonym">Basket willow</name>
    <dbReference type="NCBI Taxonomy" id="40686"/>
    <lineage>
        <taxon>Eukaryota</taxon>
        <taxon>Viridiplantae</taxon>
        <taxon>Streptophyta</taxon>
        <taxon>Embryophyta</taxon>
        <taxon>Tracheophyta</taxon>
        <taxon>Spermatophyta</taxon>
        <taxon>Magnoliopsida</taxon>
        <taxon>eudicotyledons</taxon>
        <taxon>Gunneridae</taxon>
        <taxon>Pentapetalae</taxon>
        <taxon>rosids</taxon>
        <taxon>fabids</taxon>
        <taxon>Malpighiales</taxon>
        <taxon>Salicaceae</taxon>
        <taxon>Saliceae</taxon>
        <taxon>Salix</taxon>
    </lineage>
</organism>
<dbReference type="EMBL" id="JAPFFL010000017">
    <property type="protein sequence ID" value="KAJ6674011.1"/>
    <property type="molecule type" value="Genomic_DNA"/>
</dbReference>
<protein>
    <submittedName>
        <fullName evidence="1">Uncharacterized protein</fullName>
    </submittedName>
</protein>
<name>A0A9Q0NQI2_SALVM</name>
<keyword evidence="2" id="KW-1185">Reference proteome</keyword>
<evidence type="ECO:0000313" key="1">
    <source>
        <dbReference type="EMBL" id="KAJ6674011.1"/>
    </source>
</evidence>
<evidence type="ECO:0000313" key="2">
    <source>
        <dbReference type="Proteomes" id="UP001151529"/>
    </source>
</evidence>